<dbReference type="Proteomes" id="UP000440578">
    <property type="component" value="Unassembled WGS sequence"/>
</dbReference>
<comment type="caution">
    <text evidence="2">The sequence shown here is derived from an EMBL/GenBank/DDBJ whole genome shotgun (WGS) entry which is preliminary data.</text>
</comment>
<protein>
    <submittedName>
        <fullName evidence="2">Uncharacterized protein</fullName>
    </submittedName>
</protein>
<name>A0A6A4WGV7_AMPAM</name>
<accession>A0A6A4WGV7</accession>
<sequence length="197" mass="20978">MALSRPLAKGLPLKHCCEAVSSGVGITPDKGQEVHQVTRSQLSKLHLSPSSELHVHSTSLHPPLMPPNLDELNSSRFKFSARRSRDISGRLALLSGGGLSVGRAGQDVPRTAGGAPPAAPDSHVQSYDCRGAISLHSVMQTNVPEPFDVHLTGGHTADELHMPGGQPTHLNMPGGQAAQEEKFIARDLQAVHPRKQQ</sequence>
<keyword evidence="3" id="KW-1185">Reference proteome</keyword>
<gene>
    <name evidence="2" type="ORF">FJT64_023098</name>
</gene>
<dbReference type="EMBL" id="VIIS01000772">
    <property type="protein sequence ID" value="KAF0305273.1"/>
    <property type="molecule type" value="Genomic_DNA"/>
</dbReference>
<dbReference type="AlphaFoldDB" id="A0A6A4WGV7"/>
<evidence type="ECO:0000256" key="1">
    <source>
        <dbReference type="SAM" id="MobiDB-lite"/>
    </source>
</evidence>
<reference evidence="2 3" key="1">
    <citation type="submission" date="2019-07" db="EMBL/GenBank/DDBJ databases">
        <title>Draft genome assembly of a fouling barnacle, Amphibalanus amphitrite (Darwin, 1854): The first reference genome for Thecostraca.</title>
        <authorList>
            <person name="Kim W."/>
        </authorList>
    </citation>
    <scope>NUCLEOTIDE SEQUENCE [LARGE SCALE GENOMIC DNA]</scope>
    <source>
        <strain evidence="2">SNU_AA5</strain>
        <tissue evidence="2">Soma without cirri and trophi</tissue>
    </source>
</reference>
<evidence type="ECO:0000313" key="2">
    <source>
        <dbReference type="EMBL" id="KAF0305273.1"/>
    </source>
</evidence>
<organism evidence="2 3">
    <name type="scientific">Amphibalanus amphitrite</name>
    <name type="common">Striped barnacle</name>
    <name type="synonym">Balanus amphitrite</name>
    <dbReference type="NCBI Taxonomy" id="1232801"/>
    <lineage>
        <taxon>Eukaryota</taxon>
        <taxon>Metazoa</taxon>
        <taxon>Ecdysozoa</taxon>
        <taxon>Arthropoda</taxon>
        <taxon>Crustacea</taxon>
        <taxon>Multicrustacea</taxon>
        <taxon>Cirripedia</taxon>
        <taxon>Thoracica</taxon>
        <taxon>Thoracicalcarea</taxon>
        <taxon>Balanomorpha</taxon>
        <taxon>Balanoidea</taxon>
        <taxon>Balanidae</taxon>
        <taxon>Amphibalaninae</taxon>
        <taxon>Amphibalanus</taxon>
    </lineage>
</organism>
<feature type="region of interest" description="Disordered" evidence="1">
    <location>
        <begin position="104"/>
        <end position="124"/>
    </location>
</feature>
<proteinExistence type="predicted"/>
<evidence type="ECO:0000313" key="3">
    <source>
        <dbReference type="Proteomes" id="UP000440578"/>
    </source>
</evidence>
<dbReference type="OrthoDB" id="6378063at2759"/>